<reference evidence="1 2" key="1">
    <citation type="submission" date="2014-04" db="EMBL/GenBank/DDBJ databases">
        <authorList>
            <consortium name="DOE Joint Genome Institute"/>
            <person name="Kuo A."/>
            <person name="Tarkka M."/>
            <person name="Buscot F."/>
            <person name="Kohler A."/>
            <person name="Nagy L.G."/>
            <person name="Floudas D."/>
            <person name="Copeland A."/>
            <person name="Barry K.W."/>
            <person name="Cichocki N."/>
            <person name="Veneault-Fourrey C."/>
            <person name="LaButti K."/>
            <person name="Lindquist E.A."/>
            <person name="Lipzen A."/>
            <person name="Lundell T."/>
            <person name="Morin E."/>
            <person name="Murat C."/>
            <person name="Sun H."/>
            <person name="Tunlid A."/>
            <person name="Henrissat B."/>
            <person name="Grigoriev I.V."/>
            <person name="Hibbett D.S."/>
            <person name="Martin F."/>
            <person name="Nordberg H.P."/>
            <person name="Cantor M.N."/>
            <person name="Hua S.X."/>
        </authorList>
    </citation>
    <scope>NUCLEOTIDE SEQUENCE [LARGE SCALE GENOMIC DNA]</scope>
    <source>
        <strain evidence="1 2">F 1598</strain>
    </source>
</reference>
<accession>A0A0C3BVG5</accession>
<proteinExistence type="predicted"/>
<gene>
    <name evidence="1" type="ORF">PILCRDRAFT_186728</name>
</gene>
<evidence type="ECO:0000313" key="1">
    <source>
        <dbReference type="EMBL" id="KIM90533.1"/>
    </source>
</evidence>
<reference evidence="2" key="2">
    <citation type="submission" date="2015-01" db="EMBL/GenBank/DDBJ databases">
        <title>Evolutionary Origins and Diversification of the Mycorrhizal Mutualists.</title>
        <authorList>
            <consortium name="DOE Joint Genome Institute"/>
            <consortium name="Mycorrhizal Genomics Consortium"/>
            <person name="Kohler A."/>
            <person name="Kuo A."/>
            <person name="Nagy L.G."/>
            <person name="Floudas D."/>
            <person name="Copeland A."/>
            <person name="Barry K.W."/>
            <person name="Cichocki N."/>
            <person name="Veneault-Fourrey C."/>
            <person name="LaButti K."/>
            <person name="Lindquist E.A."/>
            <person name="Lipzen A."/>
            <person name="Lundell T."/>
            <person name="Morin E."/>
            <person name="Murat C."/>
            <person name="Riley R."/>
            <person name="Ohm R."/>
            <person name="Sun H."/>
            <person name="Tunlid A."/>
            <person name="Henrissat B."/>
            <person name="Grigoriev I.V."/>
            <person name="Hibbett D.S."/>
            <person name="Martin F."/>
        </authorList>
    </citation>
    <scope>NUCLEOTIDE SEQUENCE [LARGE SCALE GENOMIC DNA]</scope>
    <source>
        <strain evidence="2">F 1598</strain>
    </source>
</reference>
<dbReference type="InParanoid" id="A0A0C3BVG5"/>
<name>A0A0C3BVG5_PILCF</name>
<sequence>MLSKTRNHLDGRADVLRSRTKFADWTLHRHRRSKTNDFFQSLHHKSLNHLSHQFDMGCAKPALTDVQRRIEPDTQADSQCRCCF</sequence>
<organism evidence="1 2">
    <name type="scientific">Piloderma croceum (strain F 1598)</name>
    <dbReference type="NCBI Taxonomy" id="765440"/>
    <lineage>
        <taxon>Eukaryota</taxon>
        <taxon>Fungi</taxon>
        <taxon>Dikarya</taxon>
        <taxon>Basidiomycota</taxon>
        <taxon>Agaricomycotina</taxon>
        <taxon>Agaricomycetes</taxon>
        <taxon>Agaricomycetidae</taxon>
        <taxon>Atheliales</taxon>
        <taxon>Atheliaceae</taxon>
        <taxon>Piloderma</taxon>
    </lineage>
</organism>
<keyword evidence="2" id="KW-1185">Reference proteome</keyword>
<protein>
    <submittedName>
        <fullName evidence="1">Uncharacterized protein</fullName>
    </submittedName>
</protein>
<dbReference type="Proteomes" id="UP000054166">
    <property type="component" value="Unassembled WGS sequence"/>
</dbReference>
<dbReference type="HOGENOM" id="CLU_2528246_0_0_1"/>
<evidence type="ECO:0000313" key="2">
    <source>
        <dbReference type="Proteomes" id="UP000054166"/>
    </source>
</evidence>
<dbReference type="EMBL" id="KN832973">
    <property type="protein sequence ID" value="KIM90533.1"/>
    <property type="molecule type" value="Genomic_DNA"/>
</dbReference>
<dbReference type="AlphaFoldDB" id="A0A0C3BVG5"/>